<reference evidence="3 4" key="1">
    <citation type="submission" date="2020-06" db="EMBL/GenBank/DDBJ databases">
        <title>Altererythrobacter sp. HHU K3-1.</title>
        <authorList>
            <person name="Zhang D."/>
            <person name="Xue H."/>
        </authorList>
    </citation>
    <scope>NUCLEOTIDE SEQUENCE [LARGE SCALE GENOMIC DNA]</scope>
    <source>
        <strain evidence="3 4">HHU K3-1</strain>
    </source>
</reference>
<keyword evidence="1" id="KW-0812">Transmembrane</keyword>
<protein>
    <recommendedName>
        <fullName evidence="5">Ferrochelatase</fullName>
    </recommendedName>
</protein>
<evidence type="ECO:0000313" key="4">
    <source>
        <dbReference type="Proteomes" id="UP000561438"/>
    </source>
</evidence>
<evidence type="ECO:0008006" key="5">
    <source>
        <dbReference type="Google" id="ProtNLM"/>
    </source>
</evidence>
<feature type="transmembrane region" description="Helical" evidence="1">
    <location>
        <begin position="39"/>
        <end position="62"/>
    </location>
</feature>
<organism evidence="3 4">
    <name type="scientific">Qipengyuania atrilutea</name>
    <dbReference type="NCBI Taxonomy" id="2744473"/>
    <lineage>
        <taxon>Bacteria</taxon>
        <taxon>Pseudomonadati</taxon>
        <taxon>Pseudomonadota</taxon>
        <taxon>Alphaproteobacteria</taxon>
        <taxon>Sphingomonadales</taxon>
        <taxon>Erythrobacteraceae</taxon>
        <taxon>Qipengyuania</taxon>
    </lineage>
</organism>
<feature type="signal peptide" evidence="2">
    <location>
        <begin position="1"/>
        <end position="24"/>
    </location>
</feature>
<feature type="chain" id="PRO_5032592389" description="Ferrochelatase" evidence="2">
    <location>
        <begin position="25"/>
        <end position="74"/>
    </location>
</feature>
<proteinExistence type="predicted"/>
<keyword evidence="2" id="KW-0732">Signal</keyword>
<gene>
    <name evidence="3" type="ORF">HUV48_04790</name>
</gene>
<dbReference type="AlphaFoldDB" id="A0A850GXN4"/>
<dbReference type="RefSeq" id="WP_176266577.1">
    <property type="nucleotide sequence ID" value="NZ_JABWGV010000001.1"/>
</dbReference>
<evidence type="ECO:0000313" key="3">
    <source>
        <dbReference type="EMBL" id="NVD44331.1"/>
    </source>
</evidence>
<dbReference type="Proteomes" id="UP000561438">
    <property type="component" value="Unassembled WGS sequence"/>
</dbReference>
<accession>A0A850GXN4</accession>
<keyword evidence="1" id="KW-0472">Membrane</keyword>
<evidence type="ECO:0000256" key="2">
    <source>
        <dbReference type="SAM" id="SignalP"/>
    </source>
</evidence>
<name>A0A850GXN4_9SPHN</name>
<sequence>MKSLKLAGALAAMAMIATPIAANANFSRAAAPVAGESEMGANASGTAAAIFGLVAFGVFLVASGGDDEGDPISA</sequence>
<dbReference type="EMBL" id="JABWGV010000001">
    <property type="protein sequence ID" value="NVD44331.1"/>
    <property type="molecule type" value="Genomic_DNA"/>
</dbReference>
<keyword evidence="1" id="KW-1133">Transmembrane helix</keyword>
<keyword evidence="4" id="KW-1185">Reference proteome</keyword>
<evidence type="ECO:0000256" key="1">
    <source>
        <dbReference type="SAM" id="Phobius"/>
    </source>
</evidence>
<comment type="caution">
    <text evidence="3">The sequence shown here is derived from an EMBL/GenBank/DDBJ whole genome shotgun (WGS) entry which is preliminary data.</text>
</comment>